<dbReference type="EMBL" id="CP132508">
    <property type="protein sequence ID" value="WPD20235.1"/>
    <property type="molecule type" value="Genomic_DNA"/>
</dbReference>
<feature type="transmembrane region" description="Helical" evidence="6">
    <location>
        <begin position="20"/>
        <end position="41"/>
    </location>
</feature>
<dbReference type="Pfam" id="PF01943">
    <property type="entry name" value="Polysacc_synt"/>
    <property type="match status" value="1"/>
</dbReference>
<keyword evidence="8" id="KW-1185">Reference proteome</keyword>
<feature type="transmembrane region" description="Helical" evidence="6">
    <location>
        <begin position="407"/>
        <end position="425"/>
    </location>
</feature>
<keyword evidence="5 6" id="KW-0472">Membrane</keyword>
<reference evidence="7 8" key="1">
    <citation type="submission" date="2023-08" db="EMBL/GenBank/DDBJ databases">
        <title>Genome sequence of Thermaerobacter compostii strain Ins1, a spore-forming filamentous bacterium isolated from a deep geothermal reservoir.</title>
        <authorList>
            <person name="Bregnard D."/>
            <person name="Gonzalez D."/>
            <person name="Junier P."/>
        </authorList>
    </citation>
    <scope>NUCLEOTIDE SEQUENCE [LARGE SCALE GENOMIC DNA]</scope>
    <source>
        <strain evidence="7 8">Ins1</strain>
    </source>
</reference>
<organism evidence="7 8">
    <name type="scientific">Thermaerobacter composti</name>
    <dbReference type="NCBI Taxonomy" id="554949"/>
    <lineage>
        <taxon>Bacteria</taxon>
        <taxon>Bacillati</taxon>
        <taxon>Bacillota</taxon>
        <taxon>Clostridia</taxon>
        <taxon>Eubacteriales</taxon>
        <taxon>Clostridiales Family XVII. Incertae Sedis</taxon>
        <taxon>Thermaerobacter</taxon>
    </lineage>
</organism>
<comment type="subcellular location">
    <subcellularLocation>
        <location evidence="1">Cell membrane</location>
        <topology evidence="1">Multi-pass membrane protein</topology>
    </subcellularLocation>
</comment>
<feature type="transmembrane region" description="Helical" evidence="6">
    <location>
        <begin position="382"/>
        <end position="401"/>
    </location>
</feature>
<dbReference type="InterPro" id="IPR002797">
    <property type="entry name" value="Polysacc_synth"/>
</dbReference>
<accession>A0ABZ0QRV7</accession>
<dbReference type="PANTHER" id="PTHR30250:SF11">
    <property type="entry name" value="O-ANTIGEN TRANSPORTER-RELATED"/>
    <property type="match status" value="1"/>
</dbReference>
<dbReference type="PANTHER" id="PTHR30250">
    <property type="entry name" value="PST FAMILY PREDICTED COLANIC ACID TRANSPORTER"/>
    <property type="match status" value="1"/>
</dbReference>
<evidence type="ECO:0000256" key="2">
    <source>
        <dbReference type="ARBA" id="ARBA00022475"/>
    </source>
</evidence>
<feature type="transmembrane region" description="Helical" evidence="6">
    <location>
        <begin position="189"/>
        <end position="211"/>
    </location>
</feature>
<proteinExistence type="predicted"/>
<evidence type="ECO:0000313" key="7">
    <source>
        <dbReference type="EMBL" id="WPD20235.1"/>
    </source>
</evidence>
<feature type="transmembrane region" description="Helical" evidence="6">
    <location>
        <begin position="271"/>
        <end position="294"/>
    </location>
</feature>
<feature type="transmembrane region" description="Helical" evidence="6">
    <location>
        <begin position="53"/>
        <end position="75"/>
    </location>
</feature>
<dbReference type="CDD" id="cd13128">
    <property type="entry name" value="MATE_Wzx_like"/>
    <property type="match status" value="1"/>
</dbReference>
<feature type="transmembrane region" description="Helical" evidence="6">
    <location>
        <begin position="165"/>
        <end position="183"/>
    </location>
</feature>
<dbReference type="InterPro" id="IPR050833">
    <property type="entry name" value="Poly_Biosynth_Transport"/>
</dbReference>
<sequence>MQVHSMVVRLRSSRLARDGAWSVVLKTTNTLLGFLTTVLLARLLGAEGYGVYAYAYALVTLLAMPAHSGLPNLIVRETARGMAQGQPEAVAGAWRWAGRVVAVLSFPLVLVLGPVLVAWQGGIHSAKGQTLAWALPLVPLIALGNLRGAALRGLKYVVAGQLPEFVLRPGLFLMLVGGTALFVPDSLSASLAMALHVMAALVAFVIGAWMLWLHTPLAVQRARPSAETKGWLTSCALFALITGLGVINKQISTITLGAFESPGQVGVYRVAVQMATLAAFGLEAVNLVVAPRFAELYARGNTKRLQQLVTVSTRVALAFNMVLTIVFAVFGRPVLPLVFGAEFAASYVPLLIMLLGQLINSATGPVAFLLNMTGHERQTVQGMGVAAVLNIILNLILVPVWDIRGAAAATAISMIVLNVLLWWRVRLVLGVNSLAFHIEVRRST</sequence>
<keyword evidence="3 6" id="KW-0812">Transmembrane</keyword>
<protein>
    <submittedName>
        <fullName evidence="7">Flippase</fullName>
    </submittedName>
</protein>
<evidence type="ECO:0000256" key="1">
    <source>
        <dbReference type="ARBA" id="ARBA00004651"/>
    </source>
</evidence>
<name>A0ABZ0QRV7_9FIRM</name>
<keyword evidence="2" id="KW-1003">Cell membrane</keyword>
<dbReference type="Proteomes" id="UP001304683">
    <property type="component" value="Chromosome"/>
</dbReference>
<feature type="transmembrane region" description="Helical" evidence="6">
    <location>
        <begin position="96"/>
        <end position="119"/>
    </location>
</feature>
<evidence type="ECO:0000256" key="6">
    <source>
        <dbReference type="SAM" id="Phobius"/>
    </source>
</evidence>
<feature type="transmembrane region" description="Helical" evidence="6">
    <location>
        <begin position="231"/>
        <end position="251"/>
    </location>
</feature>
<feature type="transmembrane region" description="Helical" evidence="6">
    <location>
        <begin position="315"/>
        <end position="335"/>
    </location>
</feature>
<gene>
    <name evidence="7" type="ORF">Q5761_03375</name>
</gene>
<keyword evidence="4 6" id="KW-1133">Transmembrane helix</keyword>
<evidence type="ECO:0000256" key="5">
    <source>
        <dbReference type="ARBA" id="ARBA00023136"/>
    </source>
</evidence>
<feature type="transmembrane region" description="Helical" evidence="6">
    <location>
        <begin position="347"/>
        <end position="370"/>
    </location>
</feature>
<feature type="transmembrane region" description="Helical" evidence="6">
    <location>
        <begin position="131"/>
        <end position="153"/>
    </location>
</feature>
<evidence type="ECO:0000256" key="4">
    <source>
        <dbReference type="ARBA" id="ARBA00022989"/>
    </source>
</evidence>
<evidence type="ECO:0000256" key="3">
    <source>
        <dbReference type="ARBA" id="ARBA00022692"/>
    </source>
</evidence>
<evidence type="ECO:0000313" key="8">
    <source>
        <dbReference type="Proteomes" id="UP001304683"/>
    </source>
</evidence>
<dbReference type="RefSeq" id="WP_318751593.1">
    <property type="nucleotide sequence ID" value="NZ_CP132508.1"/>
</dbReference>